<evidence type="ECO:0000313" key="2">
    <source>
        <dbReference type="EMBL" id="OSJ22587.1"/>
    </source>
</evidence>
<sequence length="91" mass="9863">MNDSLAGAGLLRMLFVACSVAFVLGLSGVASARVTRCDITWVSCNNTSAKCSSERRCMRRCDEKYIKCSGGSASLQLEQPTDLPELGRRRS</sequence>
<comment type="caution">
    <text evidence="1">The sequence shown here is derived from an EMBL/GenBank/DDBJ whole genome shotgun (WGS) entry which is preliminary data.</text>
</comment>
<protein>
    <submittedName>
        <fullName evidence="1">Uncharacterized protein</fullName>
    </submittedName>
</protein>
<dbReference type="EMBL" id="NAFI01000170">
    <property type="protein sequence ID" value="OSJ11029.1"/>
    <property type="molecule type" value="Genomic_DNA"/>
</dbReference>
<accession>A0A1X3FK24</accession>
<gene>
    <name evidence="2" type="ORF">BST63_31915</name>
    <name evidence="1" type="ORF">BSZ18_15820</name>
</gene>
<evidence type="ECO:0000313" key="1">
    <source>
        <dbReference type="EMBL" id="OSJ11029.1"/>
    </source>
</evidence>
<evidence type="ECO:0000313" key="3">
    <source>
        <dbReference type="Proteomes" id="UP000193553"/>
    </source>
</evidence>
<reference evidence="3 4" key="1">
    <citation type="submission" date="2017-03" db="EMBL/GenBank/DDBJ databases">
        <title>Whole genome sequences of fourteen strains of Bradyrhizobium canariense and one strain of Bradyrhizobium japonicum isolated from Lupinus (Papilionoideae: Genisteae) species in Algeria.</title>
        <authorList>
            <person name="Crovadore J."/>
            <person name="Chekireb D."/>
            <person name="Brachmann A."/>
            <person name="Chablais R."/>
            <person name="Cochard B."/>
            <person name="Lefort F."/>
        </authorList>
    </citation>
    <scope>NUCLEOTIDE SEQUENCE [LARGE SCALE GENOMIC DNA]</scope>
    <source>
        <strain evidence="1 3">UBMA195</strain>
        <strain evidence="2 4">UBMAN05</strain>
    </source>
</reference>
<proteinExistence type="predicted"/>
<name>A0A1X3FK24_9BRAD</name>
<dbReference type="AlphaFoldDB" id="A0A1X3FK24"/>
<dbReference type="Proteomes" id="UP000193884">
    <property type="component" value="Unassembled WGS sequence"/>
</dbReference>
<evidence type="ECO:0000313" key="4">
    <source>
        <dbReference type="Proteomes" id="UP000193884"/>
    </source>
</evidence>
<organism evidence="1 3">
    <name type="scientific">Bradyrhizobium canariense</name>
    <dbReference type="NCBI Taxonomy" id="255045"/>
    <lineage>
        <taxon>Bacteria</taxon>
        <taxon>Pseudomonadati</taxon>
        <taxon>Pseudomonadota</taxon>
        <taxon>Alphaproteobacteria</taxon>
        <taxon>Hyphomicrobiales</taxon>
        <taxon>Nitrobacteraceae</taxon>
        <taxon>Bradyrhizobium</taxon>
    </lineage>
</organism>
<dbReference type="Proteomes" id="UP000193553">
    <property type="component" value="Unassembled WGS sequence"/>
</dbReference>
<dbReference type="EMBL" id="NAFK01000175">
    <property type="protein sequence ID" value="OSJ22587.1"/>
    <property type="molecule type" value="Genomic_DNA"/>
</dbReference>
<keyword evidence="4" id="KW-1185">Reference proteome</keyword>